<keyword evidence="4" id="KW-1185">Reference proteome</keyword>
<dbReference type="RefSeq" id="XP_039113850.1">
    <property type="nucleotide sequence ID" value="XM_039257916.1"/>
</dbReference>
<dbReference type="Gene3D" id="2.60.40.10">
    <property type="entry name" value="Immunoglobulins"/>
    <property type="match status" value="1"/>
</dbReference>
<dbReference type="Proteomes" id="UP001515500">
    <property type="component" value="Chromosome 19"/>
</dbReference>
<comment type="similarity">
    <text evidence="1">Belongs to the 5'-AMP-activated protein kinase beta subunit family.</text>
</comment>
<evidence type="ECO:0000313" key="5">
    <source>
        <dbReference type="RefSeq" id="XP_039113850.1"/>
    </source>
</evidence>
<dbReference type="InterPro" id="IPR013783">
    <property type="entry name" value="Ig-like_fold"/>
</dbReference>
<evidence type="ECO:0000256" key="1">
    <source>
        <dbReference type="ARBA" id="ARBA00010926"/>
    </source>
</evidence>
<dbReference type="Gene3D" id="6.20.250.60">
    <property type="match status" value="1"/>
</dbReference>
<dbReference type="InterPro" id="IPR006828">
    <property type="entry name" value="ASC_dom"/>
</dbReference>
<organism evidence="4 5">
    <name type="scientific">Dioscorea cayennensis subsp. rotundata</name>
    <name type="common">White Guinea yam</name>
    <name type="synonym">Dioscorea rotundata</name>
    <dbReference type="NCBI Taxonomy" id="55577"/>
    <lineage>
        <taxon>Eukaryota</taxon>
        <taxon>Viridiplantae</taxon>
        <taxon>Streptophyta</taxon>
        <taxon>Embryophyta</taxon>
        <taxon>Tracheophyta</taxon>
        <taxon>Spermatophyta</taxon>
        <taxon>Magnoliopsida</taxon>
        <taxon>Liliopsida</taxon>
        <taxon>Dioscoreales</taxon>
        <taxon>Dioscoreaceae</taxon>
        <taxon>Dioscorea</taxon>
    </lineage>
</organism>
<evidence type="ECO:0000259" key="3">
    <source>
        <dbReference type="SMART" id="SM01010"/>
    </source>
</evidence>
<dbReference type="AlphaFoldDB" id="A0AB40AFZ0"/>
<dbReference type="InterPro" id="IPR032640">
    <property type="entry name" value="AMPK1_CBM"/>
</dbReference>
<dbReference type="SMART" id="SM01010">
    <property type="entry name" value="AMPKBI"/>
    <property type="match status" value="1"/>
</dbReference>
<dbReference type="InterPro" id="IPR014756">
    <property type="entry name" value="Ig_E-set"/>
</dbReference>
<name>A0AB40AFZ0_DIOCR</name>
<dbReference type="PANTHER" id="PTHR46316">
    <property type="entry name" value="SNF1-RELATED PROTEIN KINASE REGULATORY SUBUNIT BETA-1"/>
    <property type="match status" value="1"/>
</dbReference>
<dbReference type="GeneID" id="120249419"/>
<gene>
    <name evidence="5" type="primary">LOC120249419</name>
</gene>
<evidence type="ECO:0000256" key="2">
    <source>
        <dbReference type="SAM" id="MobiDB-lite"/>
    </source>
</evidence>
<reference evidence="5" key="1">
    <citation type="submission" date="2025-08" db="UniProtKB">
        <authorList>
            <consortium name="RefSeq"/>
        </authorList>
    </citation>
    <scope>IDENTIFICATION</scope>
</reference>
<dbReference type="Pfam" id="PF16561">
    <property type="entry name" value="AMPK1_CBM"/>
    <property type="match status" value="1"/>
</dbReference>
<feature type="region of interest" description="Disordered" evidence="2">
    <location>
        <begin position="182"/>
        <end position="217"/>
    </location>
</feature>
<dbReference type="Pfam" id="PF04739">
    <property type="entry name" value="AMPKBI"/>
    <property type="match status" value="1"/>
</dbReference>
<proteinExistence type="inferred from homology"/>
<accession>A0AB40AFZ0</accession>
<protein>
    <submittedName>
        <fullName evidence="5">SNF1-related protein kinase regulatory subunit beta-1-like</fullName>
    </submittedName>
</protein>
<dbReference type="SUPFAM" id="SSF160219">
    <property type="entry name" value="AMPKBI-like"/>
    <property type="match status" value="1"/>
</dbReference>
<feature type="domain" description="Association with the SNF1 complex (ASC)" evidence="3">
    <location>
        <begin position="188"/>
        <end position="269"/>
    </location>
</feature>
<evidence type="ECO:0000313" key="4">
    <source>
        <dbReference type="Proteomes" id="UP001515500"/>
    </source>
</evidence>
<dbReference type="SUPFAM" id="SSF81296">
    <property type="entry name" value="E set domains"/>
    <property type="match status" value="1"/>
</dbReference>
<sequence>MGNSPGKDGRDLSEADANYNPLARSDHVVSIQSADPMAPPMPEIPPLHRAPLMFAPQAPLAPLQNSAEVPQVINQLWMNNPSGPLDISIAKGIPTVISWNQGGSNVAIEGSWDNWASRKTLQRSGKDHAIMLVLPSGVYHYKFIVDGKWRYISDLPCIADELGHITNIIDVHDFVPENVESVSKFDPPPSPDSSYSQVNPFDEDFSKEPPNTPPQLGMINHEEVCLKPQHHVLNHLFLERGRAAHSLFALSLTHRFQAKFVTVVLYTPVRK</sequence>
<dbReference type="PANTHER" id="PTHR46316:SF9">
    <property type="entry name" value="SNF1-RELATED PROTEIN KINASE REGULATORY SUBUNIT BETA-1"/>
    <property type="match status" value="1"/>
</dbReference>
<dbReference type="InterPro" id="IPR037256">
    <property type="entry name" value="ASC_dom_sf"/>
</dbReference>
<dbReference type="InterPro" id="IPR043554">
    <property type="entry name" value="KINB"/>
</dbReference>
<dbReference type="CDD" id="cd02859">
    <property type="entry name" value="E_set_AMPKbeta_like_N"/>
    <property type="match status" value="1"/>
</dbReference>
<feature type="region of interest" description="Disordered" evidence="2">
    <location>
        <begin position="1"/>
        <end position="21"/>
    </location>
</feature>
<dbReference type="GO" id="GO:0009507">
    <property type="term" value="C:chloroplast"/>
    <property type="evidence" value="ECO:0007669"/>
    <property type="project" value="UniProtKB-ARBA"/>
</dbReference>